<dbReference type="AlphaFoldDB" id="A0A9D4F160"/>
<comment type="caution">
    <text evidence="1">The sequence shown here is derived from an EMBL/GenBank/DDBJ whole genome shotgun (WGS) entry which is preliminary data.</text>
</comment>
<protein>
    <submittedName>
        <fullName evidence="1">Uncharacterized protein</fullName>
    </submittedName>
</protein>
<name>A0A9D4F160_DREPO</name>
<evidence type="ECO:0000313" key="1">
    <source>
        <dbReference type="EMBL" id="KAH3789133.1"/>
    </source>
</evidence>
<dbReference type="Proteomes" id="UP000828390">
    <property type="component" value="Unassembled WGS sequence"/>
</dbReference>
<sequence length="82" mass="8394">MPKAKAKSKRAMNSMMELETLAETVSNRRRQGKCPESLSLAVESVTGSGLSGAASGPGISSAEAVPGTITHAKSQLLGHVLS</sequence>
<proteinExistence type="predicted"/>
<reference evidence="1" key="2">
    <citation type="submission" date="2020-11" db="EMBL/GenBank/DDBJ databases">
        <authorList>
            <person name="McCartney M.A."/>
            <person name="Auch B."/>
            <person name="Kono T."/>
            <person name="Mallez S."/>
            <person name="Becker A."/>
            <person name="Gohl D.M."/>
            <person name="Silverstein K.A.T."/>
            <person name="Koren S."/>
            <person name="Bechman K.B."/>
            <person name="Herman A."/>
            <person name="Abrahante J.E."/>
            <person name="Garbe J."/>
        </authorList>
    </citation>
    <scope>NUCLEOTIDE SEQUENCE</scope>
    <source>
        <strain evidence="1">Duluth1</strain>
        <tissue evidence="1">Whole animal</tissue>
    </source>
</reference>
<accession>A0A9D4F160</accession>
<reference evidence="1" key="1">
    <citation type="journal article" date="2019" name="bioRxiv">
        <title>The Genome of the Zebra Mussel, Dreissena polymorpha: A Resource for Invasive Species Research.</title>
        <authorList>
            <person name="McCartney M.A."/>
            <person name="Auch B."/>
            <person name="Kono T."/>
            <person name="Mallez S."/>
            <person name="Zhang Y."/>
            <person name="Obille A."/>
            <person name="Becker A."/>
            <person name="Abrahante J.E."/>
            <person name="Garbe J."/>
            <person name="Badalamenti J.P."/>
            <person name="Herman A."/>
            <person name="Mangelson H."/>
            <person name="Liachko I."/>
            <person name="Sullivan S."/>
            <person name="Sone E.D."/>
            <person name="Koren S."/>
            <person name="Silverstein K.A.T."/>
            <person name="Beckman K.B."/>
            <person name="Gohl D.M."/>
        </authorList>
    </citation>
    <scope>NUCLEOTIDE SEQUENCE</scope>
    <source>
        <strain evidence="1">Duluth1</strain>
        <tissue evidence="1">Whole animal</tissue>
    </source>
</reference>
<keyword evidence="2" id="KW-1185">Reference proteome</keyword>
<dbReference type="EMBL" id="JAIWYP010000008">
    <property type="protein sequence ID" value="KAH3789133.1"/>
    <property type="molecule type" value="Genomic_DNA"/>
</dbReference>
<evidence type="ECO:0000313" key="2">
    <source>
        <dbReference type="Proteomes" id="UP000828390"/>
    </source>
</evidence>
<organism evidence="1 2">
    <name type="scientific">Dreissena polymorpha</name>
    <name type="common">Zebra mussel</name>
    <name type="synonym">Mytilus polymorpha</name>
    <dbReference type="NCBI Taxonomy" id="45954"/>
    <lineage>
        <taxon>Eukaryota</taxon>
        <taxon>Metazoa</taxon>
        <taxon>Spiralia</taxon>
        <taxon>Lophotrochozoa</taxon>
        <taxon>Mollusca</taxon>
        <taxon>Bivalvia</taxon>
        <taxon>Autobranchia</taxon>
        <taxon>Heteroconchia</taxon>
        <taxon>Euheterodonta</taxon>
        <taxon>Imparidentia</taxon>
        <taxon>Neoheterodontei</taxon>
        <taxon>Myida</taxon>
        <taxon>Dreissenoidea</taxon>
        <taxon>Dreissenidae</taxon>
        <taxon>Dreissena</taxon>
    </lineage>
</organism>
<gene>
    <name evidence="1" type="ORF">DPMN_167304</name>
</gene>